<evidence type="ECO:0000256" key="5">
    <source>
        <dbReference type="PROSITE-ProRule" id="PRU01240"/>
    </source>
</evidence>
<keyword evidence="6" id="KW-1133">Transmembrane helix</keyword>
<evidence type="ECO:0000256" key="4">
    <source>
        <dbReference type="ARBA" id="ARBA00022825"/>
    </source>
</evidence>
<dbReference type="EMBL" id="OZ019895">
    <property type="protein sequence ID" value="CAK9220116.1"/>
    <property type="molecule type" value="Genomic_DNA"/>
</dbReference>
<keyword evidence="6" id="KW-0472">Membrane</keyword>
<dbReference type="InterPro" id="IPR045051">
    <property type="entry name" value="SBT"/>
</dbReference>
<dbReference type="InterPro" id="IPR000209">
    <property type="entry name" value="Peptidase_S8/S53_dom"/>
</dbReference>
<feature type="transmembrane region" description="Helical" evidence="6">
    <location>
        <begin position="12"/>
        <end position="34"/>
    </location>
</feature>
<comment type="similarity">
    <text evidence="1 5">Belongs to the peptidase S8 family.</text>
</comment>
<dbReference type="InterPro" id="IPR041469">
    <property type="entry name" value="Subtilisin-like_FN3"/>
</dbReference>
<keyword evidence="2 5" id="KW-0645">Protease</keyword>
<dbReference type="Gene3D" id="3.30.70.80">
    <property type="entry name" value="Peptidase S8 propeptide/proteinase inhibitor I9"/>
    <property type="match status" value="1"/>
</dbReference>
<evidence type="ECO:0000256" key="6">
    <source>
        <dbReference type="SAM" id="Phobius"/>
    </source>
</evidence>
<proteinExistence type="inferred from homology"/>
<feature type="domain" description="Inhibitor I9" evidence="9">
    <location>
        <begin position="38"/>
        <end position="131"/>
    </location>
</feature>
<keyword evidence="12" id="KW-1185">Reference proteome</keyword>
<keyword evidence="3 5" id="KW-0378">Hydrolase</keyword>
<dbReference type="InterPro" id="IPR010259">
    <property type="entry name" value="S8pro/Inhibitor_I9"/>
</dbReference>
<feature type="domain" description="PA" evidence="8">
    <location>
        <begin position="416"/>
        <end position="487"/>
    </location>
</feature>
<evidence type="ECO:0000259" key="9">
    <source>
        <dbReference type="Pfam" id="PF05922"/>
    </source>
</evidence>
<feature type="domain" description="Peptidase S8/S53" evidence="7">
    <location>
        <begin position="156"/>
        <end position="614"/>
    </location>
</feature>
<evidence type="ECO:0000256" key="2">
    <source>
        <dbReference type="ARBA" id="ARBA00022670"/>
    </source>
</evidence>
<evidence type="ECO:0000313" key="12">
    <source>
        <dbReference type="Proteomes" id="UP001497512"/>
    </source>
</evidence>
<dbReference type="Pfam" id="PF17766">
    <property type="entry name" value="fn3_6"/>
    <property type="match status" value="1"/>
</dbReference>
<evidence type="ECO:0000259" key="10">
    <source>
        <dbReference type="Pfam" id="PF17766"/>
    </source>
</evidence>
<dbReference type="CDD" id="cd04852">
    <property type="entry name" value="Peptidases_S8_3"/>
    <property type="match status" value="1"/>
</dbReference>
<gene>
    <name evidence="11" type="ORF">CSSPTR1EN2_LOCUS15185</name>
</gene>
<dbReference type="Pfam" id="PF02225">
    <property type="entry name" value="PA"/>
    <property type="match status" value="1"/>
</dbReference>
<dbReference type="Gene3D" id="3.40.50.200">
    <property type="entry name" value="Peptidase S8/S53 domain"/>
    <property type="match status" value="1"/>
</dbReference>
<sequence length="813" mass="85480">MFVSCFSFLNFSFIYFHFICILCVFCNFLLFSIIEIKTYIVQMAAGSSGSAVFMTEFEWYSSVLQSVKTAVVGVEAAVGTSGAAAPSFGPLHVYETVFHGFSAVLTEEEVLRLEEMPGVVGVYPDSFKQLHTTRTPEFLGLNYTQGLWPESHLGVDVIIGVLDSGVWPESNSFSDHRMPPVPARWKGACEVGQDFNVSLCNRKLIGARSFYKGYEAMAGAINESLEYKSPRDSDGHGTHTASTAAGRFVYRASLYGYAEGTAKGTAPLARVAVYKVCWAQGCVDSDILAAFDQAVADGVDILSLSLGGQVSPYYLDSIAIGTFGAAKRGVFTSASAGNSGPMPMSAANIAPWITTVGAGTIDRDFPANVILGDGTVIRGVSLYSGPGLGIAKLSLVASSHAALIKSANGTAVAGLCMAGSLDPELVAGKLVLCERGNNPRVAKGLVVLEAGGLGMILANAATDGEGLIADSHLLPATAVGYQGGNAIRLYIRSSPNPVAMIQFQGTQLNIKPAPVVASFSSRGPNSQTPEILKPDLLAPGVNILAAWTGASGPTGLPFDQRRVKFNIVSGTSMSCPHVSGIAALLKGAHPDWSPAAIKSALMTSATVLDNSNGVLLDEATGHLSSPFDFGAGAVQPERAMDPGLVYDLLPQDYVNFLCALNYSATEVQVIDHAAPMCPSPAVSPNDLNYPSFSAILNQPASAPQSQSSSSSSSSSSRLMVATFSRTLTNVGSVANAVYRSRVVAPPGVILIVKPAMLVFSTLGEKHMFKLIVEVAPANYLLPGEAETMFGFLTWTDGTHVVQSPIAITRQVEF</sequence>
<dbReference type="InterPro" id="IPR036852">
    <property type="entry name" value="Peptidase_S8/S53_dom_sf"/>
</dbReference>
<accession>A0ABP0UFD9</accession>
<dbReference type="InterPro" id="IPR034197">
    <property type="entry name" value="Peptidases_S8_3"/>
</dbReference>
<dbReference type="Gene3D" id="3.50.30.30">
    <property type="match status" value="1"/>
</dbReference>
<organism evidence="11 12">
    <name type="scientific">Sphagnum troendelagicum</name>
    <dbReference type="NCBI Taxonomy" id="128251"/>
    <lineage>
        <taxon>Eukaryota</taxon>
        <taxon>Viridiplantae</taxon>
        <taxon>Streptophyta</taxon>
        <taxon>Embryophyta</taxon>
        <taxon>Bryophyta</taxon>
        <taxon>Sphagnophytina</taxon>
        <taxon>Sphagnopsida</taxon>
        <taxon>Sphagnales</taxon>
        <taxon>Sphagnaceae</taxon>
        <taxon>Sphagnum</taxon>
    </lineage>
</organism>
<protein>
    <submittedName>
        <fullName evidence="11">Uncharacterized protein</fullName>
    </submittedName>
</protein>
<dbReference type="InterPro" id="IPR037045">
    <property type="entry name" value="S8pro/Inhibitor_I9_sf"/>
</dbReference>
<dbReference type="CDD" id="cd02120">
    <property type="entry name" value="PA_subtilisin_like"/>
    <property type="match status" value="1"/>
</dbReference>
<dbReference type="InterPro" id="IPR023828">
    <property type="entry name" value="Peptidase_S8_Ser-AS"/>
</dbReference>
<dbReference type="Pfam" id="PF05922">
    <property type="entry name" value="Inhibitor_I9"/>
    <property type="match status" value="1"/>
</dbReference>
<evidence type="ECO:0000259" key="8">
    <source>
        <dbReference type="Pfam" id="PF02225"/>
    </source>
</evidence>
<dbReference type="Pfam" id="PF00082">
    <property type="entry name" value="Peptidase_S8"/>
    <property type="match status" value="1"/>
</dbReference>
<dbReference type="Proteomes" id="UP001497512">
    <property type="component" value="Chromosome 3"/>
</dbReference>
<feature type="domain" description="Subtilisin-like protease fibronectin type-III" evidence="10">
    <location>
        <begin position="686"/>
        <end position="807"/>
    </location>
</feature>
<keyword evidence="6" id="KW-0812">Transmembrane</keyword>
<evidence type="ECO:0000256" key="1">
    <source>
        <dbReference type="ARBA" id="ARBA00011073"/>
    </source>
</evidence>
<dbReference type="Gene3D" id="2.60.40.2310">
    <property type="match status" value="1"/>
</dbReference>
<dbReference type="InterPro" id="IPR015500">
    <property type="entry name" value="Peptidase_S8_subtilisin-rel"/>
</dbReference>
<dbReference type="PROSITE" id="PS00138">
    <property type="entry name" value="SUBTILASE_SER"/>
    <property type="match status" value="1"/>
</dbReference>
<feature type="active site" description="Charge relay system" evidence="5">
    <location>
        <position position="236"/>
    </location>
</feature>
<evidence type="ECO:0000256" key="3">
    <source>
        <dbReference type="ARBA" id="ARBA00022801"/>
    </source>
</evidence>
<dbReference type="PRINTS" id="PR00723">
    <property type="entry name" value="SUBTILISIN"/>
</dbReference>
<reference evidence="11" key="1">
    <citation type="submission" date="2024-02" db="EMBL/GenBank/DDBJ databases">
        <authorList>
            <consortium name="ELIXIR-Norway"/>
            <consortium name="Elixir Norway"/>
        </authorList>
    </citation>
    <scope>NUCLEOTIDE SEQUENCE</scope>
</reference>
<feature type="active site" description="Charge relay system" evidence="5">
    <location>
        <position position="163"/>
    </location>
</feature>
<evidence type="ECO:0000313" key="11">
    <source>
        <dbReference type="EMBL" id="CAK9220116.1"/>
    </source>
</evidence>
<dbReference type="InterPro" id="IPR003137">
    <property type="entry name" value="PA_domain"/>
</dbReference>
<dbReference type="PROSITE" id="PS51892">
    <property type="entry name" value="SUBTILASE"/>
    <property type="match status" value="1"/>
</dbReference>
<keyword evidence="4 5" id="KW-0720">Serine protease</keyword>
<feature type="active site" description="Charge relay system" evidence="5">
    <location>
        <position position="572"/>
    </location>
</feature>
<dbReference type="PANTHER" id="PTHR10795">
    <property type="entry name" value="PROPROTEIN CONVERTASE SUBTILISIN/KEXIN"/>
    <property type="match status" value="1"/>
</dbReference>
<evidence type="ECO:0000259" key="7">
    <source>
        <dbReference type="Pfam" id="PF00082"/>
    </source>
</evidence>
<dbReference type="SUPFAM" id="SSF52743">
    <property type="entry name" value="Subtilisin-like"/>
    <property type="match status" value="1"/>
</dbReference>
<name>A0ABP0UFD9_9BRYO</name>